<dbReference type="InterPro" id="IPR007110">
    <property type="entry name" value="Ig-like_dom"/>
</dbReference>
<dbReference type="AlphaFoldDB" id="A0A8X6FF11"/>
<dbReference type="Proteomes" id="UP000887116">
    <property type="component" value="Unassembled WGS sequence"/>
</dbReference>
<dbReference type="SMART" id="SM00409">
    <property type="entry name" value="IG"/>
    <property type="match status" value="2"/>
</dbReference>
<dbReference type="OrthoDB" id="190835at2759"/>
<feature type="domain" description="Ig-like" evidence="1">
    <location>
        <begin position="40"/>
        <end position="95"/>
    </location>
</feature>
<sequence length="210" mass="24426">MGTRLRKLKQMSSKLNDWYSIGGKRRLTDRRIDLITTYYVSWIKKTNKRILTIGKYTYTTDDRFKSIHLNDSDAWNLEIQDAREDDSGVYECQVNTEPKMSLEIQLNIIVVEAYISEGPMLYIKSGNPVNLTCHVKDQLGTVFLLWYYNGRVLDDDEKKRRDIHVFTDFRSTTISRLFFAKPKLSDSGKYSCQPSYAKPANITLQVLNGE</sequence>
<dbReference type="EMBL" id="BMAO01021831">
    <property type="protein sequence ID" value="GFQ77771.1"/>
    <property type="molecule type" value="Genomic_DNA"/>
</dbReference>
<dbReference type="PANTHER" id="PTHR23279:SF36">
    <property type="entry name" value="DEFECTIVE PROBOSCIS EXTENSION RESPONSE 9, ISOFORM A"/>
    <property type="match status" value="1"/>
</dbReference>
<dbReference type="Pfam" id="PF00047">
    <property type="entry name" value="ig"/>
    <property type="match status" value="1"/>
</dbReference>
<dbReference type="InterPro" id="IPR013783">
    <property type="entry name" value="Ig-like_fold"/>
</dbReference>
<proteinExistence type="predicted"/>
<organism evidence="2 3">
    <name type="scientific">Trichonephila clavata</name>
    <name type="common">Joro spider</name>
    <name type="synonym">Nephila clavata</name>
    <dbReference type="NCBI Taxonomy" id="2740835"/>
    <lineage>
        <taxon>Eukaryota</taxon>
        <taxon>Metazoa</taxon>
        <taxon>Ecdysozoa</taxon>
        <taxon>Arthropoda</taxon>
        <taxon>Chelicerata</taxon>
        <taxon>Arachnida</taxon>
        <taxon>Araneae</taxon>
        <taxon>Araneomorphae</taxon>
        <taxon>Entelegynae</taxon>
        <taxon>Araneoidea</taxon>
        <taxon>Nephilidae</taxon>
        <taxon>Trichonephila</taxon>
    </lineage>
</organism>
<reference evidence="2" key="1">
    <citation type="submission" date="2020-07" db="EMBL/GenBank/DDBJ databases">
        <title>Multicomponent nature underlies the extraordinary mechanical properties of spider dragline silk.</title>
        <authorList>
            <person name="Kono N."/>
            <person name="Nakamura H."/>
            <person name="Mori M."/>
            <person name="Yoshida Y."/>
            <person name="Ohtoshi R."/>
            <person name="Malay A.D."/>
            <person name="Moran D.A.P."/>
            <person name="Tomita M."/>
            <person name="Numata K."/>
            <person name="Arakawa K."/>
        </authorList>
    </citation>
    <scope>NUCLEOTIDE SEQUENCE</scope>
</reference>
<dbReference type="InterPro" id="IPR003599">
    <property type="entry name" value="Ig_sub"/>
</dbReference>
<dbReference type="Pfam" id="PF07686">
    <property type="entry name" value="V-set"/>
    <property type="match status" value="1"/>
</dbReference>
<dbReference type="Gene3D" id="2.60.40.10">
    <property type="entry name" value="Immunoglobulins"/>
    <property type="match status" value="2"/>
</dbReference>
<feature type="domain" description="Ig-like" evidence="1">
    <location>
        <begin position="98"/>
        <end position="203"/>
    </location>
</feature>
<name>A0A8X6FF11_TRICU</name>
<keyword evidence="3" id="KW-1185">Reference proteome</keyword>
<dbReference type="InterPro" id="IPR003598">
    <property type="entry name" value="Ig_sub2"/>
</dbReference>
<dbReference type="GO" id="GO:0050808">
    <property type="term" value="P:synapse organization"/>
    <property type="evidence" value="ECO:0007669"/>
    <property type="project" value="TreeGrafter"/>
</dbReference>
<gene>
    <name evidence="2" type="primary">AVEN_58406_1</name>
    <name evidence="2" type="ORF">TNCT_535711</name>
</gene>
<comment type="caution">
    <text evidence="2">The sequence shown here is derived from an EMBL/GenBank/DDBJ whole genome shotgun (WGS) entry which is preliminary data.</text>
</comment>
<accession>A0A8X6FF11</accession>
<evidence type="ECO:0000259" key="1">
    <source>
        <dbReference type="PROSITE" id="PS50835"/>
    </source>
</evidence>
<dbReference type="InterPro" id="IPR037448">
    <property type="entry name" value="Zig-8"/>
</dbReference>
<dbReference type="InterPro" id="IPR036179">
    <property type="entry name" value="Ig-like_dom_sf"/>
</dbReference>
<dbReference type="InterPro" id="IPR013151">
    <property type="entry name" value="Immunoglobulin_dom"/>
</dbReference>
<evidence type="ECO:0000313" key="2">
    <source>
        <dbReference type="EMBL" id="GFQ77771.1"/>
    </source>
</evidence>
<dbReference type="GO" id="GO:0032589">
    <property type="term" value="C:neuron projection membrane"/>
    <property type="evidence" value="ECO:0007669"/>
    <property type="project" value="TreeGrafter"/>
</dbReference>
<evidence type="ECO:0000313" key="3">
    <source>
        <dbReference type="Proteomes" id="UP000887116"/>
    </source>
</evidence>
<dbReference type="SUPFAM" id="SSF48726">
    <property type="entry name" value="Immunoglobulin"/>
    <property type="match status" value="2"/>
</dbReference>
<dbReference type="PROSITE" id="PS50835">
    <property type="entry name" value="IG_LIKE"/>
    <property type="match status" value="2"/>
</dbReference>
<dbReference type="InterPro" id="IPR013106">
    <property type="entry name" value="Ig_V-set"/>
</dbReference>
<dbReference type="SMART" id="SM00408">
    <property type="entry name" value="IGc2"/>
    <property type="match status" value="2"/>
</dbReference>
<dbReference type="PANTHER" id="PTHR23279">
    <property type="entry name" value="DEFECTIVE PROBOSCIS EXTENSION RESPONSE DPR -RELATED"/>
    <property type="match status" value="1"/>
</dbReference>
<protein>
    <recommendedName>
        <fullName evidence="1">Ig-like domain-containing protein</fullName>
    </recommendedName>
</protein>